<evidence type="ECO:0000259" key="8">
    <source>
        <dbReference type="Pfam" id="PF18117"/>
    </source>
</evidence>
<dbReference type="Proteomes" id="UP001386955">
    <property type="component" value="Unassembled WGS sequence"/>
</dbReference>
<dbReference type="EMBL" id="JAYMYS010000006">
    <property type="protein sequence ID" value="KAK7389327.1"/>
    <property type="molecule type" value="Genomic_DNA"/>
</dbReference>
<comment type="caution">
    <text evidence="11">The sequence shown here is derived from an EMBL/GenBank/DDBJ whole genome shotgun (WGS) entry which is preliminary data.</text>
</comment>
<dbReference type="EMBL" id="JAYMYS010000006">
    <property type="protein sequence ID" value="KAK7389328.1"/>
    <property type="molecule type" value="Genomic_DNA"/>
</dbReference>
<dbReference type="Pfam" id="PF01764">
    <property type="entry name" value="Lipase_3"/>
    <property type="match status" value="1"/>
</dbReference>
<name>A0AAN9S498_PSOTE</name>
<dbReference type="GO" id="GO:0006952">
    <property type="term" value="P:defense response"/>
    <property type="evidence" value="ECO:0007669"/>
    <property type="project" value="UniProtKB-KW"/>
</dbReference>
<dbReference type="GO" id="GO:0006629">
    <property type="term" value="P:lipid metabolic process"/>
    <property type="evidence" value="ECO:0007669"/>
    <property type="project" value="InterPro"/>
</dbReference>
<evidence type="ECO:0000256" key="3">
    <source>
        <dbReference type="ARBA" id="ARBA00022490"/>
    </source>
</evidence>
<evidence type="ECO:0000256" key="4">
    <source>
        <dbReference type="ARBA" id="ARBA00022801"/>
    </source>
</evidence>
<dbReference type="InterPro" id="IPR002921">
    <property type="entry name" value="Fungal_lipase-type"/>
</dbReference>
<evidence type="ECO:0000256" key="2">
    <source>
        <dbReference type="ARBA" id="ARBA00004496"/>
    </source>
</evidence>
<accession>A0AAN9S498</accession>
<evidence type="ECO:0000313" key="10">
    <source>
        <dbReference type="EMBL" id="KAK7389328.1"/>
    </source>
</evidence>
<feature type="domain" description="Fungal lipase-type" evidence="7">
    <location>
        <begin position="77"/>
        <end position="165"/>
    </location>
</feature>
<evidence type="ECO:0000313" key="11">
    <source>
        <dbReference type="EMBL" id="KAK7389329.1"/>
    </source>
</evidence>
<feature type="domain" description="EDS1 EP" evidence="8">
    <location>
        <begin position="253"/>
        <end position="434"/>
    </location>
</feature>
<protein>
    <submittedName>
        <fullName evidence="11">Uncharacterized protein</fullName>
    </submittedName>
</protein>
<keyword evidence="12" id="KW-1185">Reference proteome</keyword>
<keyword evidence="3" id="KW-0963">Cytoplasm</keyword>
<organism evidence="11 12">
    <name type="scientific">Psophocarpus tetragonolobus</name>
    <name type="common">Winged bean</name>
    <name type="synonym">Dolichos tetragonolobus</name>
    <dbReference type="NCBI Taxonomy" id="3891"/>
    <lineage>
        <taxon>Eukaryota</taxon>
        <taxon>Viridiplantae</taxon>
        <taxon>Streptophyta</taxon>
        <taxon>Embryophyta</taxon>
        <taxon>Tracheophyta</taxon>
        <taxon>Spermatophyta</taxon>
        <taxon>Magnoliopsida</taxon>
        <taxon>eudicotyledons</taxon>
        <taxon>Gunneridae</taxon>
        <taxon>Pentapetalae</taxon>
        <taxon>rosids</taxon>
        <taxon>fabids</taxon>
        <taxon>Fabales</taxon>
        <taxon>Fabaceae</taxon>
        <taxon>Papilionoideae</taxon>
        <taxon>50 kb inversion clade</taxon>
        <taxon>NPAAA clade</taxon>
        <taxon>indigoferoid/millettioid clade</taxon>
        <taxon>Phaseoleae</taxon>
        <taxon>Psophocarpus</taxon>
    </lineage>
</organism>
<dbReference type="GO" id="GO:0005737">
    <property type="term" value="C:cytoplasm"/>
    <property type="evidence" value="ECO:0007669"/>
    <property type="project" value="UniProtKB-SubCell"/>
</dbReference>
<gene>
    <name evidence="9" type="ORF">VNO78_24228</name>
    <name evidence="10" type="ORF">VNO78_24229</name>
    <name evidence="11" type="ORF">VNO78_24230</name>
</gene>
<dbReference type="InterPro" id="IPR029058">
    <property type="entry name" value="AB_hydrolase_fold"/>
</dbReference>
<dbReference type="InterPro" id="IPR044603">
    <property type="entry name" value="SAG101-like"/>
</dbReference>
<evidence type="ECO:0000313" key="12">
    <source>
        <dbReference type="Proteomes" id="UP001386955"/>
    </source>
</evidence>
<dbReference type="Gene3D" id="3.40.50.1820">
    <property type="entry name" value="alpha/beta hydrolase"/>
    <property type="match status" value="1"/>
</dbReference>
<keyword evidence="5" id="KW-0611">Plant defense</keyword>
<dbReference type="GO" id="GO:0005634">
    <property type="term" value="C:nucleus"/>
    <property type="evidence" value="ECO:0007669"/>
    <property type="project" value="UniProtKB-SubCell"/>
</dbReference>
<proteinExistence type="predicted"/>
<evidence type="ECO:0000313" key="9">
    <source>
        <dbReference type="EMBL" id="KAK7389327.1"/>
    </source>
</evidence>
<dbReference type="SUPFAM" id="SSF53474">
    <property type="entry name" value="alpha/beta-Hydrolases"/>
    <property type="match status" value="1"/>
</dbReference>
<sequence length="460" mass="53747">MKSCFDSYKGNGLSWKVDVQSSVTIVAFEVKPSFYLDQRMVSSAHLNDNNFHRFQFLLSQKFPVFSLNRSLVALLYENLKMLDDLKISMSSSRWIITGLGIGGSIASLFTLSLIDQTGLRKTRPLCITFGSPLVGDKKLEEAISRKSTLNSCFLHVVSPKDPAPKRLNPHTSAYMPFGTFLFCSDINFTCYEKPQCVLELLVSLIYDQNQGFQPIDYGNILRNIFRAAICKDLSGRRHLWIADMQVLGTMTAKKWVSTRDQEALKWQLNLRNYWKDMVEEIEWTPQTEDADLRARWIYSGTNYRRMVEPLDIAEYYRKGGKDYMANGRSTHYKVLEEWLKEEKRNKPSFTRKKNVELILTYDSCFWAHVEEALLLCQQLENVQSSKEVMEEAIRKLREFEEYVYGSLKKYEVSPEIFLSESSYMKWWKQYKEISCKPELASFMSSPYNYDQYTKGYYNFP</sequence>
<keyword evidence="6" id="KW-0539">Nucleus</keyword>
<keyword evidence="4" id="KW-0378">Hydrolase</keyword>
<evidence type="ECO:0000259" key="7">
    <source>
        <dbReference type="Pfam" id="PF01764"/>
    </source>
</evidence>
<evidence type="ECO:0000256" key="6">
    <source>
        <dbReference type="ARBA" id="ARBA00023242"/>
    </source>
</evidence>
<dbReference type="EMBL" id="JAYMYS010000006">
    <property type="protein sequence ID" value="KAK7389329.1"/>
    <property type="molecule type" value="Genomic_DNA"/>
</dbReference>
<dbReference type="GO" id="GO:0052689">
    <property type="term" value="F:carboxylic ester hydrolase activity"/>
    <property type="evidence" value="ECO:0007669"/>
    <property type="project" value="InterPro"/>
</dbReference>
<dbReference type="PANTHER" id="PTHR46898">
    <property type="entry name" value="SENESCENCE-ASSOCIATED CARBOXYLESTERASE 101"/>
    <property type="match status" value="1"/>
</dbReference>
<dbReference type="AlphaFoldDB" id="A0AAN9S498"/>
<evidence type="ECO:0000256" key="5">
    <source>
        <dbReference type="ARBA" id="ARBA00022821"/>
    </source>
</evidence>
<dbReference type="Pfam" id="PF18117">
    <property type="entry name" value="EDS1_EP"/>
    <property type="match status" value="1"/>
</dbReference>
<reference evidence="11 12" key="1">
    <citation type="submission" date="2024-01" db="EMBL/GenBank/DDBJ databases">
        <title>The genomes of 5 underutilized Papilionoideae crops provide insights into root nodulation and disease resistanc.</title>
        <authorList>
            <person name="Jiang F."/>
        </authorList>
    </citation>
    <scope>NUCLEOTIDE SEQUENCE [LARGE SCALE GENOMIC DNA]</scope>
    <source>
        <strain evidence="11">DUOXIRENSHENG_FW03</strain>
        <tissue evidence="11">Leaves</tissue>
    </source>
</reference>
<evidence type="ECO:0000256" key="1">
    <source>
        <dbReference type="ARBA" id="ARBA00004123"/>
    </source>
</evidence>
<dbReference type="InterPro" id="IPR041266">
    <property type="entry name" value="EDS1_EP"/>
</dbReference>
<dbReference type="PANTHER" id="PTHR46898:SF3">
    <property type="entry name" value="FUNGAL LIPASE-LIKE DOMAIN-CONTAINING PROTEIN"/>
    <property type="match status" value="1"/>
</dbReference>
<comment type="subcellular location">
    <subcellularLocation>
        <location evidence="2">Cytoplasm</location>
    </subcellularLocation>
    <subcellularLocation>
        <location evidence="1">Nucleus</location>
    </subcellularLocation>
</comment>